<dbReference type="Gene3D" id="3.50.50.60">
    <property type="entry name" value="FAD/NAD(P)-binding domain"/>
    <property type="match status" value="1"/>
</dbReference>
<keyword evidence="4" id="KW-1185">Reference proteome</keyword>
<dbReference type="GO" id="GO:0016614">
    <property type="term" value="F:oxidoreductase activity, acting on CH-OH group of donors"/>
    <property type="evidence" value="ECO:0007669"/>
    <property type="project" value="InterPro"/>
</dbReference>
<gene>
    <name evidence="3" type="ORF">B0T24DRAFT_597310</name>
</gene>
<organism evidence="3 4">
    <name type="scientific">Lasiosphaeria ovina</name>
    <dbReference type="NCBI Taxonomy" id="92902"/>
    <lineage>
        <taxon>Eukaryota</taxon>
        <taxon>Fungi</taxon>
        <taxon>Dikarya</taxon>
        <taxon>Ascomycota</taxon>
        <taxon>Pezizomycotina</taxon>
        <taxon>Sordariomycetes</taxon>
        <taxon>Sordariomycetidae</taxon>
        <taxon>Sordariales</taxon>
        <taxon>Lasiosphaeriaceae</taxon>
        <taxon>Lasiosphaeria</taxon>
    </lineage>
</organism>
<dbReference type="InterPro" id="IPR007867">
    <property type="entry name" value="GMC_OxRtase_C"/>
</dbReference>
<feature type="domain" description="Glucose-methanol-choline oxidoreductase C-terminal" evidence="2">
    <location>
        <begin position="100"/>
        <end position="214"/>
    </location>
</feature>
<dbReference type="EMBL" id="JAULSN010000008">
    <property type="protein sequence ID" value="KAK3365525.1"/>
    <property type="molecule type" value="Genomic_DNA"/>
</dbReference>
<comment type="caution">
    <text evidence="3">The sequence shown here is derived from an EMBL/GenBank/DDBJ whole genome shotgun (WGS) entry which is preliminary data.</text>
</comment>
<dbReference type="Proteomes" id="UP001287356">
    <property type="component" value="Unassembled WGS sequence"/>
</dbReference>
<dbReference type="SUPFAM" id="SSF51905">
    <property type="entry name" value="FAD/NAD(P)-binding domain"/>
    <property type="match status" value="1"/>
</dbReference>
<sequence>MGPEEMLDGLLGGRANPEELIRNQDKILGWNGQDVTRKVRPSDSEVAALGPVFQEAWDRDFKHAPNRSMMIVKLINVFLGDLASVLVGQYLSTSTFTVHPYSRGHIHITGPELGDAIDFETGFFLESRGLDIKKQVWAYKKQREVVQQIAAYRASCCARTSAPPHSLGTCKMGPYEKRGVVDARLGVEGLKIADLSVLPGNVTANTNNTALAFGEKAADIFIKELGLGRVVVAAV</sequence>
<dbReference type="AlphaFoldDB" id="A0AAE0JWU3"/>
<protein>
    <submittedName>
        <fullName evidence="3">GMC oxidoreductase-domain-containing protein</fullName>
    </submittedName>
</protein>
<dbReference type="InterPro" id="IPR036188">
    <property type="entry name" value="FAD/NAD-bd_sf"/>
</dbReference>
<accession>A0AAE0JWU3</accession>
<evidence type="ECO:0000259" key="2">
    <source>
        <dbReference type="Pfam" id="PF05199"/>
    </source>
</evidence>
<evidence type="ECO:0000313" key="3">
    <source>
        <dbReference type="EMBL" id="KAK3365525.1"/>
    </source>
</evidence>
<comment type="similarity">
    <text evidence="1">Belongs to the GMC oxidoreductase family.</text>
</comment>
<dbReference type="Pfam" id="PF05199">
    <property type="entry name" value="GMC_oxred_C"/>
    <property type="match status" value="1"/>
</dbReference>
<dbReference type="SUPFAM" id="SSF54373">
    <property type="entry name" value="FAD-linked reductases, C-terminal domain"/>
    <property type="match status" value="1"/>
</dbReference>
<dbReference type="PANTHER" id="PTHR11552:SF78">
    <property type="entry name" value="GLUCOSE-METHANOL-CHOLINE OXIDOREDUCTASE N-TERMINAL DOMAIN-CONTAINING PROTEIN"/>
    <property type="match status" value="1"/>
</dbReference>
<dbReference type="Gene3D" id="3.30.560.10">
    <property type="entry name" value="Glucose Oxidase, domain 3"/>
    <property type="match status" value="1"/>
</dbReference>
<dbReference type="InterPro" id="IPR012132">
    <property type="entry name" value="GMC_OxRdtase"/>
</dbReference>
<evidence type="ECO:0000256" key="1">
    <source>
        <dbReference type="ARBA" id="ARBA00010790"/>
    </source>
</evidence>
<evidence type="ECO:0000313" key="4">
    <source>
        <dbReference type="Proteomes" id="UP001287356"/>
    </source>
</evidence>
<reference evidence="3" key="1">
    <citation type="journal article" date="2023" name="Mol. Phylogenet. Evol.">
        <title>Genome-scale phylogeny and comparative genomics of the fungal order Sordariales.</title>
        <authorList>
            <person name="Hensen N."/>
            <person name="Bonometti L."/>
            <person name="Westerberg I."/>
            <person name="Brannstrom I.O."/>
            <person name="Guillou S."/>
            <person name="Cros-Aarteil S."/>
            <person name="Calhoun S."/>
            <person name="Haridas S."/>
            <person name="Kuo A."/>
            <person name="Mondo S."/>
            <person name="Pangilinan J."/>
            <person name="Riley R."/>
            <person name="LaButti K."/>
            <person name="Andreopoulos B."/>
            <person name="Lipzen A."/>
            <person name="Chen C."/>
            <person name="Yan M."/>
            <person name="Daum C."/>
            <person name="Ng V."/>
            <person name="Clum A."/>
            <person name="Steindorff A."/>
            <person name="Ohm R.A."/>
            <person name="Martin F."/>
            <person name="Silar P."/>
            <person name="Natvig D.O."/>
            <person name="Lalanne C."/>
            <person name="Gautier V."/>
            <person name="Ament-Velasquez S.L."/>
            <person name="Kruys A."/>
            <person name="Hutchinson M.I."/>
            <person name="Powell A.J."/>
            <person name="Barry K."/>
            <person name="Miller A.N."/>
            <person name="Grigoriev I.V."/>
            <person name="Debuchy R."/>
            <person name="Gladieux P."/>
            <person name="Hiltunen Thoren M."/>
            <person name="Johannesson H."/>
        </authorList>
    </citation>
    <scope>NUCLEOTIDE SEQUENCE</scope>
    <source>
        <strain evidence="3">CBS 958.72</strain>
    </source>
</reference>
<dbReference type="PANTHER" id="PTHR11552">
    <property type="entry name" value="GLUCOSE-METHANOL-CHOLINE GMC OXIDOREDUCTASE"/>
    <property type="match status" value="1"/>
</dbReference>
<dbReference type="GO" id="GO:0050660">
    <property type="term" value="F:flavin adenine dinucleotide binding"/>
    <property type="evidence" value="ECO:0007669"/>
    <property type="project" value="InterPro"/>
</dbReference>
<proteinExistence type="inferred from homology"/>
<reference evidence="3" key="2">
    <citation type="submission" date="2023-06" db="EMBL/GenBank/DDBJ databases">
        <authorList>
            <consortium name="Lawrence Berkeley National Laboratory"/>
            <person name="Haridas S."/>
            <person name="Hensen N."/>
            <person name="Bonometti L."/>
            <person name="Westerberg I."/>
            <person name="Brannstrom I.O."/>
            <person name="Guillou S."/>
            <person name="Cros-Aarteil S."/>
            <person name="Calhoun S."/>
            <person name="Kuo A."/>
            <person name="Mondo S."/>
            <person name="Pangilinan J."/>
            <person name="Riley R."/>
            <person name="Labutti K."/>
            <person name="Andreopoulos B."/>
            <person name="Lipzen A."/>
            <person name="Chen C."/>
            <person name="Yanf M."/>
            <person name="Daum C."/>
            <person name="Ng V."/>
            <person name="Clum A."/>
            <person name="Steindorff A."/>
            <person name="Ohm R."/>
            <person name="Martin F."/>
            <person name="Silar P."/>
            <person name="Natvig D."/>
            <person name="Lalanne C."/>
            <person name="Gautier V."/>
            <person name="Ament-Velasquez S.L."/>
            <person name="Kruys A."/>
            <person name="Hutchinson M.I."/>
            <person name="Powell A.J."/>
            <person name="Barry K."/>
            <person name="Miller A.N."/>
            <person name="Grigoriev I.V."/>
            <person name="Debuchy R."/>
            <person name="Gladieux P."/>
            <person name="Thoren M.H."/>
            <person name="Johannesson H."/>
        </authorList>
    </citation>
    <scope>NUCLEOTIDE SEQUENCE</scope>
    <source>
        <strain evidence="3">CBS 958.72</strain>
    </source>
</reference>
<name>A0AAE0JWU3_9PEZI</name>